<dbReference type="OrthoDB" id="3052647at2759"/>
<dbReference type="Gene3D" id="2.60.120.260">
    <property type="entry name" value="Galactose-binding domain-like"/>
    <property type="match status" value="2"/>
</dbReference>
<evidence type="ECO:0000313" key="4">
    <source>
        <dbReference type="Proteomes" id="UP000054279"/>
    </source>
</evidence>
<evidence type="ECO:0000256" key="2">
    <source>
        <dbReference type="SAM" id="Phobius"/>
    </source>
</evidence>
<feature type="region of interest" description="Disordered" evidence="1">
    <location>
        <begin position="371"/>
        <end position="452"/>
    </location>
</feature>
<evidence type="ECO:0000256" key="1">
    <source>
        <dbReference type="SAM" id="MobiDB-lite"/>
    </source>
</evidence>
<protein>
    <submittedName>
        <fullName evidence="3">Uncharacterized protein</fullName>
    </submittedName>
</protein>
<dbReference type="AlphaFoldDB" id="A0A0C9V1Z2"/>
<feature type="compositionally biased region" description="Polar residues" evidence="1">
    <location>
        <begin position="410"/>
        <end position="419"/>
    </location>
</feature>
<feature type="transmembrane region" description="Helical" evidence="2">
    <location>
        <begin position="321"/>
        <end position="343"/>
    </location>
</feature>
<accession>A0A0C9V1Z2</accession>
<reference evidence="3 4" key="1">
    <citation type="submission" date="2014-06" db="EMBL/GenBank/DDBJ databases">
        <title>Evolutionary Origins and Diversification of the Mycorrhizal Mutualists.</title>
        <authorList>
            <consortium name="DOE Joint Genome Institute"/>
            <consortium name="Mycorrhizal Genomics Consortium"/>
            <person name="Kohler A."/>
            <person name="Kuo A."/>
            <person name="Nagy L.G."/>
            <person name="Floudas D."/>
            <person name="Copeland A."/>
            <person name="Barry K.W."/>
            <person name="Cichocki N."/>
            <person name="Veneault-Fourrey C."/>
            <person name="LaButti K."/>
            <person name="Lindquist E.A."/>
            <person name="Lipzen A."/>
            <person name="Lundell T."/>
            <person name="Morin E."/>
            <person name="Murat C."/>
            <person name="Riley R."/>
            <person name="Ohm R."/>
            <person name="Sun H."/>
            <person name="Tunlid A."/>
            <person name="Henrissat B."/>
            <person name="Grigoriev I.V."/>
            <person name="Hibbett D.S."/>
            <person name="Martin F."/>
        </authorList>
    </citation>
    <scope>NUCLEOTIDE SEQUENCE [LARGE SCALE GENOMIC DNA]</scope>
    <source>
        <strain evidence="3 4">SS14</strain>
    </source>
</reference>
<proteinExistence type="predicted"/>
<dbReference type="Proteomes" id="UP000054279">
    <property type="component" value="Unassembled WGS sequence"/>
</dbReference>
<keyword evidence="4" id="KW-1185">Reference proteome</keyword>
<keyword evidence="2" id="KW-0812">Transmembrane</keyword>
<sequence>MDPRPVIVNATDPNIQYVGQWTKIPVDDNMNLGGNGPPYSNMLLSATGESSLSFKFSGSSVQLVGRNNFVNNSGMIPPRFTCSIDGVQIPNEEPTPAPEDNFKLCDQEPGSLVDGEHFLFVNITASSLPFYVDTIEYLPSSSVSLSHAAVRVSHTDPAISYSSTWKTYDNNFVNMTQTAGSEMTFSFIGKSVTWIGYYPPTLPQNKSEGVYFIDDEAPGTSFTIFSGDLNLSTTQYNQVFFKTGDLNPGPHVLKVVYQGSVQQMGLSLRWLHVVNDTNSNGSDGLQSTTSFTLSGPVTATLTHLPSSSRTASSSNTHHKGALIGGIVGGVVVAVAIFISLYVIKKKRQRTTMRMLEPNSFTIVPAILSNEERTQEPGHRSMLPRAYAGRNNEEREIIGSSIDTGRKSGHTDISQSQTMSLRHENSGLRLPTTLFQDSSTPDPAESPPSYTKL</sequence>
<name>A0A0C9V1Z2_SPHS4</name>
<gene>
    <name evidence="3" type="ORF">M422DRAFT_70870</name>
</gene>
<dbReference type="HOGENOM" id="CLU_036313_2_1_1"/>
<keyword evidence="2" id="KW-1133">Transmembrane helix</keyword>
<evidence type="ECO:0000313" key="3">
    <source>
        <dbReference type="EMBL" id="KIJ31490.1"/>
    </source>
</evidence>
<keyword evidence="2" id="KW-0472">Membrane</keyword>
<dbReference type="EMBL" id="KN837242">
    <property type="protein sequence ID" value="KIJ31490.1"/>
    <property type="molecule type" value="Genomic_DNA"/>
</dbReference>
<organism evidence="3 4">
    <name type="scientific">Sphaerobolus stellatus (strain SS14)</name>
    <dbReference type="NCBI Taxonomy" id="990650"/>
    <lineage>
        <taxon>Eukaryota</taxon>
        <taxon>Fungi</taxon>
        <taxon>Dikarya</taxon>
        <taxon>Basidiomycota</taxon>
        <taxon>Agaricomycotina</taxon>
        <taxon>Agaricomycetes</taxon>
        <taxon>Phallomycetidae</taxon>
        <taxon>Geastrales</taxon>
        <taxon>Sphaerobolaceae</taxon>
        <taxon>Sphaerobolus</taxon>
    </lineage>
</organism>